<feature type="compositionally biased region" description="Low complexity" evidence="5">
    <location>
        <begin position="151"/>
        <end position="173"/>
    </location>
</feature>
<feature type="transmembrane region" description="Helical" evidence="6">
    <location>
        <begin position="98"/>
        <end position="115"/>
    </location>
</feature>
<name>W7T690_9STRA</name>
<dbReference type="InterPro" id="IPR033904">
    <property type="entry name" value="Trans_IPPS_HH"/>
</dbReference>
<dbReference type="InterPro" id="IPR044843">
    <property type="entry name" value="Trans_IPPS_bact-type"/>
</dbReference>
<dbReference type="SFLD" id="SFLDG01212">
    <property type="entry name" value="Phytoene_synthase_like"/>
    <property type="match status" value="1"/>
</dbReference>
<feature type="region of interest" description="Disordered" evidence="5">
    <location>
        <begin position="60"/>
        <end position="87"/>
    </location>
</feature>
<keyword evidence="4" id="KW-0125">Carotenoid biosynthesis</keyword>
<dbReference type="AlphaFoldDB" id="W7T690"/>
<dbReference type="InterPro" id="IPR008949">
    <property type="entry name" value="Isoprenoid_synthase_dom_sf"/>
</dbReference>
<evidence type="ECO:0000256" key="5">
    <source>
        <dbReference type="SAM" id="MobiDB-lite"/>
    </source>
</evidence>
<feature type="region of interest" description="Disordered" evidence="5">
    <location>
        <begin position="1"/>
        <end position="22"/>
    </location>
</feature>
<keyword evidence="3" id="KW-0808">Transferase</keyword>
<keyword evidence="6" id="KW-0472">Membrane</keyword>
<evidence type="ECO:0000256" key="4">
    <source>
        <dbReference type="ARBA" id="ARBA00022746"/>
    </source>
</evidence>
<keyword evidence="8" id="KW-1185">Reference proteome</keyword>
<dbReference type="InterPro" id="IPR002060">
    <property type="entry name" value="Squ/phyt_synthse"/>
</dbReference>
<dbReference type="SFLD" id="SFLDG01018">
    <property type="entry name" value="Squalene/Phytoene_Synthase_Lik"/>
    <property type="match status" value="1"/>
</dbReference>
<proteinExistence type="predicted"/>
<dbReference type="SUPFAM" id="SSF48576">
    <property type="entry name" value="Terpenoid synthases"/>
    <property type="match status" value="1"/>
</dbReference>
<dbReference type="PANTHER" id="PTHR31480">
    <property type="entry name" value="BIFUNCTIONAL LYCOPENE CYCLASE/PHYTOENE SYNTHASE"/>
    <property type="match status" value="1"/>
</dbReference>
<dbReference type="OrthoDB" id="6600518at2759"/>
<dbReference type="InterPro" id="IPR019845">
    <property type="entry name" value="Squalene/phytoene_synthase_CS"/>
</dbReference>
<evidence type="ECO:0000256" key="6">
    <source>
        <dbReference type="SAM" id="Phobius"/>
    </source>
</evidence>
<dbReference type="PROSITE" id="PS01045">
    <property type="entry name" value="SQUALEN_PHYTOEN_SYN_2"/>
    <property type="match status" value="1"/>
</dbReference>
<evidence type="ECO:0000256" key="1">
    <source>
        <dbReference type="ARBA" id="ARBA00001805"/>
    </source>
</evidence>
<dbReference type="Pfam" id="PF00494">
    <property type="entry name" value="SQS_PSY"/>
    <property type="match status" value="1"/>
</dbReference>
<evidence type="ECO:0000313" key="8">
    <source>
        <dbReference type="Proteomes" id="UP000019335"/>
    </source>
</evidence>
<protein>
    <recommendedName>
        <fullName evidence="2">15-cis-phytoene synthase</fullName>
        <ecNumber evidence="2">2.5.1.32</ecNumber>
    </recommendedName>
</protein>
<feature type="compositionally biased region" description="Low complexity" evidence="5">
    <location>
        <begin position="191"/>
        <end position="200"/>
    </location>
</feature>
<dbReference type="GO" id="GO:0051996">
    <property type="term" value="F:squalene synthase [NAD(P)H] activity"/>
    <property type="evidence" value="ECO:0007669"/>
    <property type="project" value="InterPro"/>
</dbReference>
<dbReference type="GO" id="GO:0004311">
    <property type="term" value="F:geranylgeranyl diphosphate synthase activity"/>
    <property type="evidence" value="ECO:0007669"/>
    <property type="project" value="InterPro"/>
</dbReference>
<accession>W7T690</accession>
<evidence type="ECO:0000313" key="7">
    <source>
        <dbReference type="EMBL" id="EWM22037.1"/>
    </source>
</evidence>
<feature type="region of interest" description="Disordered" evidence="5">
    <location>
        <begin position="151"/>
        <end position="227"/>
    </location>
</feature>
<organism evidence="7 8">
    <name type="scientific">Nannochloropsis gaditana</name>
    <dbReference type="NCBI Taxonomy" id="72520"/>
    <lineage>
        <taxon>Eukaryota</taxon>
        <taxon>Sar</taxon>
        <taxon>Stramenopiles</taxon>
        <taxon>Ochrophyta</taxon>
        <taxon>Eustigmatophyceae</taxon>
        <taxon>Eustigmatales</taxon>
        <taxon>Monodopsidaceae</taxon>
        <taxon>Nannochloropsis</taxon>
    </lineage>
</organism>
<dbReference type="EMBL" id="AZIL01002282">
    <property type="protein sequence ID" value="EWM22037.1"/>
    <property type="molecule type" value="Genomic_DNA"/>
</dbReference>
<dbReference type="EC" id="2.5.1.32" evidence="2"/>
<evidence type="ECO:0000256" key="2">
    <source>
        <dbReference type="ARBA" id="ARBA00012396"/>
    </source>
</evidence>
<dbReference type="Proteomes" id="UP000019335">
    <property type="component" value="Unassembled WGS sequence"/>
</dbReference>
<feature type="compositionally biased region" description="Basic residues" evidence="5">
    <location>
        <begin position="174"/>
        <end position="190"/>
    </location>
</feature>
<dbReference type="GO" id="GO:0016117">
    <property type="term" value="P:carotenoid biosynthetic process"/>
    <property type="evidence" value="ECO:0007669"/>
    <property type="project" value="UniProtKB-KW"/>
</dbReference>
<feature type="compositionally biased region" description="Polar residues" evidence="5">
    <location>
        <begin position="208"/>
        <end position="227"/>
    </location>
</feature>
<evidence type="ECO:0000256" key="3">
    <source>
        <dbReference type="ARBA" id="ARBA00022679"/>
    </source>
</evidence>
<dbReference type="Gene3D" id="1.10.600.10">
    <property type="entry name" value="Farnesyl Diphosphate Synthase"/>
    <property type="match status" value="1"/>
</dbReference>
<keyword evidence="6" id="KW-1133">Transmembrane helix</keyword>
<gene>
    <name evidence="7" type="primary">PSY</name>
    <name evidence="7" type="ORF">Naga_100052g15</name>
</gene>
<sequence length="596" mass="65989">MGEVTQHQHNDGGEATRRGWSQMDRRDVRSLARRRYRTVTAEAAVVPAAVSSFLWSTTRRRRDASREERAHQGIREGTRPRWRGGAGSKAREALSGHLIFVGLLMVVAAMSWAPLPATAFMSPPSVPAIPRTLATRVIGRRYVASKISAGAGIKSSSKGNGMSSSSAGSPAGNSHHKNNKHPNHHAHSPHSHTAAASPAALQPPKSLMTASSLGSQQASVDTSRSKNTITRAVASTASAGGYVPNSIAPPQPQVSPPAPQAPLTSDAIPPDVLWGESGRMASSGSVGGVELPVDEEHRAALLAEAYAECQRITSIYAKTFYMGTSFLDYAKRSATWAIYVWCRRTDDIVDSPRAIVENTMDADLEQWSKRLDDVWEDRPWDSLDATLCDVRTRYPGMSIEPYRDMIKGMVMDVPGLGQHRYATFEELYLYCYRVAGTVGLMTLPIMGTAPGYSLKQATEPALALGIALQLTNILRDVGEDAMRGRIYLPLEDLARFSVTEDQIMNKIMNSNYRELIKFQIARARVYFDRAEEGIPMLSPDARLPVRSSLDMYREILNRIEDNDYDNFRHRAYVSKFEKLLILPLSWMKTLDWGRRR</sequence>
<feature type="region of interest" description="Disordered" evidence="5">
    <location>
        <begin position="240"/>
        <end position="261"/>
    </location>
</feature>
<comment type="caution">
    <text evidence="7">The sequence shown here is derived from an EMBL/GenBank/DDBJ whole genome shotgun (WGS) entry which is preliminary data.</text>
</comment>
<keyword evidence="6" id="KW-0812">Transmembrane</keyword>
<feature type="compositionally biased region" description="Basic and acidic residues" evidence="5">
    <location>
        <begin position="64"/>
        <end position="79"/>
    </location>
</feature>
<comment type="catalytic activity">
    <reaction evidence="1">
        <text>2 (2E,6E,10E)-geranylgeranyl diphosphate = 15-cis-phytoene + 2 diphosphate</text>
        <dbReference type="Rhea" id="RHEA:34475"/>
        <dbReference type="ChEBI" id="CHEBI:27787"/>
        <dbReference type="ChEBI" id="CHEBI:33019"/>
        <dbReference type="ChEBI" id="CHEBI:58756"/>
        <dbReference type="EC" id="2.5.1.32"/>
    </reaction>
</comment>
<feature type="compositionally biased region" description="Pro residues" evidence="5">
    <location>
        <begin position="247"/>
        <end position="260"/>
    </location>
</feature>
<reference evidence="7 8" key="1">
    <citation type="journal article" date="2014" name="Mol. Plant">
        <title>Chromosome Scale Genome Assembly and Transcriptome Profiling of Nannochloropsis gaditana in Nitrogen Depletion.</title>
        <authorList>
            <person name="Corteggiani Carpinelli E."/>
            <person name="Telatin A."/>
            <person name="Vitulo N."/>
            <person name="Forcato C."/>
            <person name="D'Angelo M."/>
            <person name="Schiavon R."/>
            <person name="Vezzi A."/>
            <person name="Giacometti G.M."/>
            <person name="Morosinotto T."/>
            <person name="Valle G."/>
        </authorList>
    </citation>
    <scope>NUCLEOTIDE SEQUENCE [LARGE SCALE GENOMIC DNA]</scope>
    <source>
        <strain evidence="7 8">B-31</strain>
    </source>
</reference>
<dbReference type="CDD" id="cd00683">
    <property type="entry name" value="Trans_IPPS_HH"/>
    <property type="match status" value="1"/>
</dbReference>
<dbReference type="SFLD" id="SFLDS00005">
    <property type="entry name" value="Isoprenoid_Synthase_Type_I"/>
    <property type="match status" value="1"/>
</dbReference>